<dbReference type="GO" id="GO:0000266">
    <property type="term" value="P:mitochondrial fission"/>
    <property type="evidence" value="ECO:0007669"/>
    <property type="project" value="TreeGrafter"/>
</dbReference>
<dbReference type="Proteomes" id="UP000308014">
    <property type="component" value="Unassembled WGS sequence"/>
</dbReference>
<dbReference type="InterPro" id="IPR027417">
    <property type="entry name" value="P-loop_NTPase"/>
</dbReference>
<dbReference type="PANTHER" id="PTHR11566:SF215">
    <property type="entry name" value="DYNAMIN GTPASE"/>
    <property type="match status" value="1"/>
</dbReference>
<keyword evidence="1" id="KW-0547">Nucleotide-binding</keyword>
<dbReference type="Pfam" id="PF00350">
    <property type="entry name" value="Dynamin_N"/>
    <property type="match status" value="1"/>
</dbReference>
<reference evidence="5 6" key="1">
    <citation type="submission" date="2018-10" db="EMBL/GenBank/DDBJ databases">
        <title>Fifty Aureobasidium pullulans genomes reveal a recombining polyextremotolerant generalist.</title>
        <authorList>
            <person name="Gostincar C."/>
            <person name="Turk M."/>
            <person name="Zajc J."/>
            <person name="Gunde-Cimerman N."/>
        </authorList>
    </citation>
    <scope>NUCLEOTIDE SEQUENCE [LARGE SCALE GENOMIC DNA]</scope>
    <source>
        <strain evidence="5 6">EXF-11318</strain>
    </source>
</reference>
<dbReference type="InterPro" id="IPR030381">
    <property type="entry name" value="G_DYNAMIN_dom"/>
</dbReference>
<name>A0A4S8WC25_AURPU</name>
<dbReference type="GO" id="GO:0008017">
    <property type="term" value="F:microtubule binding"/>
    <property type="evidence" value="ECO:0007669"/>
    <property type="project" value="TreeGrafter"/>
</dbReference>
<dbReference type="FunFam" id="3.40.50.300:FF:001425">
    <property type="entry name" value="Dynamin GTPase, putative"/>
    <property type="match status" value="1"/>
</dbReference>
<accession>A0A4S8WC25</accession>
<organism evidence="5 6">
    <name type="scientific">Aureobasidium pullulans</name>
    <name type="common">Black yeast</name>
    <name type="synonym">Pullularia pullulans</name>
    <dbReference type="NCBI Taxonomy" id="5580"/>
    <lineage>
        <taxon>Eukaryota</taxon>
        <taxon>Fungi</taxon>
        <taxon>Dikarya</taxon>
        <taxon>Ascomycota</taxon>
        <taxon>Pezizomycotina</taxon>
        <taxon>Dothideomycetes</taxon>
        <taxon>Dothideomycetidae</taxon>
        <taxon>Dothideales</taxon>
        <taxon>Saccotheciaceae</taxon>
        <taxon>Aureobasidium</taxon>
    </lineage>
</organism>
<dbReference type="Pfam" id="PF01031">
    <property type="entry name" value="Dynamin_M"/>
    <property type="match status" value="1"/>
</dbReference>
<evidence type="ECO:0000259" key="3">
    <source>
        <dbReference type="PROSITE" id="PS51388"/>
    </source>
</evidence>
<evidence type="ECO:0000256" key="1">
    <source>
        <dbReference type="ARBA" id="ARBA00022741"/>
    </source>
</evidence>
<dbReference type="PROSITE" id="PS51718">
    <property type="entry name" value="G_DYNAMIN_2"/>
    <property type="match status" value="1"/>
</dbReference>
<dbReference type="InterPro" id="IPR022812">
    <property type="entry name" value="Dynamin"/>
</dbReference>
<evidence type="ECO:0000256" key="2">
    <source>
        <dbReference type="ARBA" id="ARBA00023134"/>
    </source>
</evidence>
<dbReference type="Gene3D" id="3.40.50.300">
    <property type="entry name" value="P-loop containing nucleotide triphosphate hydrolases"/>
    <property type="match status" value="1"/>
</dbReference>
<gene>
    <name evidence="5" type="ORF">D6D24_01374</name>
</gene>
<dbReference type="PROSITE" id="PS51388">
    <property type="entry name" value="GED"/>
    <property type="match status" value="1"/>
</dbReference>
<dbReference type="EMBL" id="QZAJ01000025">
    <property type="protein sequence ID" value="THW22015.1"/>
    <property type="molecule type" value="Genomic_DNA"/>
</dbReference>
<dbReference type="SUPFAM" id="SSF52540">
    <property type="entry name" value="P-loop containing nucleoside triphosphate hydrolases"/>
    <property type="match status" value="1"/>
</dbReference>
<dbReference type="GO" id="GO:0006897">
    <property type="term" value="P:endocytosis"/>
    <property type="evidence" value="ECO:0007669"/>
    <property type="project" value="TreeGrafter"/>
</dbReference>
<dbReference type="InterPro" id="IPR001401">
    <property type="entry name" value="Dynamin_GTPase"/>
</dbReference>
<proteinExistence type="predicted"/>
<dbReference type="GO" id="GO:0005739">
    <property type="term" value="C:mitochondrion"/>
    <property type="evidence" value="ECO:0007669"/>
    <property type="project" value="TreeGrafter"/>
</dbReference>
<protein>
    <submittedName>
        <fullName evidence="5">Dynamin GTPase</fullName>
    </submittedName>
</protein>
<dbReference type="GO" id="GO:0048312">
    <property type="term" value="P:intracellular distribution of mitochondria"/>
    <property type="evidence" value="ECO:0007669"/>
    <property type="project" value="TreeGrafter"/>
</dbReference>
<dbReference type="GO" id="GO:0003924">
    <property type="term" value="F:GTPase activity"/>
    <property type="evidence" value="ECO:0007669"/>
    <property type="project" value="InterPro"/>
</dbReference>
<evidence type="ECO:0000313" key="6">
    <source>
        <dbReference type="Proteomes" id="UP000308014"/>
    </source>
</evidence>
<evidence type="ECO:0000313" key="5">
    <source>
        <dbReference type="EMBL" id="THW22015.1"/>
    </source>
</evidence>
<dbReference type="GO" id="GO:0005874">
    <property type="term" value="C:microtubule"/>
    <property type="evidence" value="ECO:0007669"/>
    <property type="project" value="TreeGrafter"/>
</dbReference>
<dbReference type="GO" id="GO:0005525">
    <property type="term" value="F:GTP binding"/>
    <property type="evidence" value="ECO:0007669"/>
    <property type="project" value="InterPro"/>
</dbReference>
<dbReference type="CDD" id="cd08771">
    <property type="entry name" value="DLP_1"/>
    <property type="match status" value="1"/>
</dbReference>
<feature type="domain" description="GED" evidence="3">
    <location>
        <begin position="635"/>
        <end position="725"/>
    </location>
</feature>
<dbReference type="PRINTS" id="PR00195">
    <property type="entry name" value="DYNAMIN"/>
</dbReference>
<dbReference type="InterPro" id="IPR000375">
    <property type="entry name" value="Dynamin_stalk"/>
</dbReference>
<evidence type="ECO:0000259" key="4">
    <source>
        <dbReference type="PROSITE" id="PS51718"/>
    </source>
</evidence>
<keyword evidence="2" id="KW-0342">GTP-binding</keyword>
<dbReference type="InterPro" id="IPR020850">
    <property type="entry name" value="GED_dom"/>
</dbReference>
<dbReference type="GO" id="GO:0016559">
    <property type="term" value="P:peroxisome fission"/>
    <property type="evidence" value="ECO:0007669"/>
    <property type="project" value="TreeGrafter"/>
</dbReference>
<dbReference type="GO" id="GO:0016020">
    <property type="term" value="C:membrane"/>
    <property type="evidence" value="ECO:0007669"/>
    <property type="project" value="TreeGrafter"/>
</dbReference>
<feature type="domain" description="Dynamin-type G" evidence="4">
    <location>
        <begin position="32"/>
        <end position="328"/>
    </location>
</feature>
<dbReference type="SMART" id="SM00053">
    <property type="entry name" value="DYNc"/>
    <property type="match status" value="1"/>
</dbReference>
<dbReference type="InterPro" id="IPR045063">
    <property type="entry name" value="Dynamin_N"/>
</dbReference>
<comment type="caution">
    <text evidence="5">The sequence shown here is derived from an EMBL/GenBank/DDBJ whole genome shotgun (WGS) entry which is preliminary data.</text>
</comment>
<sequence>MHQDSASMTSNMVDPGLLEKIDKLFACGVGEQIPLPQLVVVGDQSSGKSSVLEGITKLPFPRDSGLCTRFATQITFRRAETTTTTVTIIPHTGAAQDYADRLTAWKNVTHAALEPVSFSKTMKEVHKLMDLADSPADSDGKSTFSEDILKVEVTGPNQEHFSVVDVPGIFRTATKGLTTLGDADMVKRMVGRYMDNPRSVMLVVIPANVDIATQEILTLAEKADPEGHRTLGVLTKPDLVDPGAEAGIMDLIKGVRHPLNLGWCIVRNLGQQQIQDTAADRSNIEKTFFRDRAPWNELDPDRVGVDALRNRLQEVLASNIRREFVNVKMELQQKLKVANQALERLGAKRQTPEEQRAFMLDISMRFQEIVNMALSSSYSNSDCFDKTPSLMFVTTVVNRNEDFSNAIDRYGHSYEFEKCPSIEESDVKENSSEQLEKKDSGTKVEVQLRSAKNHPDLQDLIDGEHTLEDKVGDNIIGWLTNLYRESRGYELGTFDKNLLSKTMKAQSLKWDLLAKGYILDVIHMAHTFVEDLLHELCDDKRVRDGIMNILMEPLLEKYVKVLKHTDFLLFVERSSTPITLNKYFNANLEKSRQDRLQKTLEEKAWATDSADKGPAVLVKDLIQQHSGMSNSKHTVFELHDILKSYYKVARKRFVDCVCSQGADYHLVAGPESPLKLFSPRFVGNLTAEQLETIAGEDYALKRKRMVLMKQVAALQVGKNILLGVS</sequence>
<dbReference type="AlphaFoldDB" id="A0A4S8WC25"/>
<dbReference type="PANTHER" id="PTHR11566">
    <property type="entry name" value="DYNAMIN"/>
    <property type="match status" value="1"/>
</dbReference>